<feature type="signal peptide" evidence="4">
    <location>
        <begin position="1"/>
        <end position="24"/>
    </location>
</feature>
<evidence type="ECO:0000313" key="7">
    <source>
        <dbReference type="EMBL" id="RWR88867.1"/>
    </source>
</evidence>
<dbReference type="PROSITE" id="PS00026">
    <property type="entry name" value="CHIT_BIND_I_1"/>
    <property type="match status" value="1"/>
</dbReference>
<dbReference type="PRINTS" id="PR00451">
    <property type="entry name" value="CHITINBINDNG"/>
</dbReference>
<dbReference type="PANTHER" id="PTHR46351">
    <property type="entry name" value="WOUND-INDUCED PROTEIN WIN2"/>
    <property type="match status" value="1"/>
</dbReference>
<dbReference type="PROSITE" id="PS50941">
    <property type="entry name" value="CHIT_BIND_I_2"/>
    <property type="match status" value="1"/>
</dbReference>
<comment type="caution">
    <text evidence="7">The sequence shown here is derived from an EMBL/GenBank/DDBJ whole genome shotgun (WGS) entry which is preliminary data.</text>
</comment>
<dbReference type="SUPFAM" id="SSF57016">
    <property type="entry name" value="Plant lectins/antimicrobial peptides"/>
    <property type="match status" value="1"/>
</dbReference>
<accession>A0A3S3MYU2</accession>
<dbReference type="InterPro" id="IPR036908">
    <property type="entry name" value="RlpA-like_sf"/>
</dbReference>
<dbReference type="GO" id="GO:0008061">
    <property type="term" value="F:chitin binding"/>
    <property type="evidence" value="ECO:0007669"/>
    <property type="project" value="UniProtKB-UniRule"/>
</dbReference>
<dbReference type="FunFam" id="2.40.40.10:FF:000007">
    <property type="entry name" value="Papaya barwin-like protein"/>
    <property type="match status" value="1"/>
</dbReference>
<feature type="disulfide bond" evidence="3">
    <location>
        <begin position="36"/>
        <end position="48"/>
    </location>
</feature>
<dbReference type="AlphaFoldDB" id="A0A3S3MYU2"/>
<name>A0A3S3MYU2_9MAGN</name>
<dbReference type="GO" id="GO:0004540">
    <property type="term" value="F:RNA nuclease activity"/>
    <property type="evidence" value="ECO:0007669"/>
    <property type="project" value="InterPro"/>
</dbReference>
<dbReference type="SUPFAM" id="SSF50685">
    <property type="entry name" value="Barwin-like endoglucanases"/>
    <property type="match status" value="1"/>
</dbReference>
<sequence>MAYSPKVLIWALAVICCSWCMVEAQQCGRQAGGRVCDGGLCCSQWGYCGSTDEYCSPSQGCQSNCGGSSPSPPGEGTLVRSTYHFYNPEQHGWDLNAVSAFCSTWDADKPLSWRSKYPWTAFCGPQGPTGRDACGKCLRVTNQGTGAQIVVRIVDQCSNGGLDLDVAAFNQIDTDGRGYAQGHLMVTYQFVNCNDGLFELDVY</sequence>
<dbReference type="PROSITE" id="PS00771">
    <property type="entry name" value="BARWIN_1"/>
    <property type="match status" value="1"/>
</dbReference>
<reference evidence="7 8" key="1">
    <citation type="journal article" date="2019" name="Nat. Plants">
        <title>Stout camphor tree genome fills gaps in understanding of flowering plant genome evolution.</title>
        <authorList>
            <person name="Chaw S.M."/>
            <person name="Liu Y.C."/>
            <person name="Wu Y.W."/>
            <person name="Wang H.Y."/>
            <person name="Lin C.I."/>
            <person name="Wu C.S."/>
            <person name="Ke H.M."/>
            <person name="Chang L.Y."/>
            <person name="Hsu C.Y."/>
            <person name="Yang H.T."/>
            <person name="Sudianto E."/>
            <person name="Hsu M.H."/>
            <person name="Wu K.P."/>
            <person name="Wang L.N."/>
            <person name="Leebens-Mack J.H."/>
            <person name="Tsai I.J."/>
        </authorList>
    </citation>
    <scope>NUCLEOTIDE SEQUENCE [LARGE SCALE GENOMIC DNA]</scope>
    <source>
        <strain evidence="8">cv. Chaw 1501</strain>
        <tissue evidence="7">Young leaves</tissue>
    </source>
</reference>
<proteinExistence type="predicted"/>
<keyword evidence="1 3" id="KW-0147">Chitin-binding</keyword>
<feature type="disulfide bond" evidence="3">
    <location>
        <begin position="61"/>
        <end position="65"/>
    </location>
</feature>
<evidence type="ECO:0000256" key="4">
    <source>
        <dbReference type="SAM" id="SignalP"/>
    </source>
</evidence>
<feature type="domain" description="Barwin" evidence="6">
    <location>
        <begin position="74"/>
        <end position="195"/>
    </location>
</feature>
<feature type="disulfide bond" evidence="3">
    <location>
        <begin position="27"/>
        <end position="42"/>
    </location>
</feature>
<dbReference type="Proteomes" id="UP000283530">
    <property type="component" value="Unassembled WGS sequence"/>
</dbReference>
<dbReference type="SMART" id="SM00270">
    <property type="entry name" value="ChtBD1"/>
    <property type="match status" value="1"/>
</dbReference>
<dbReference type="GO" id="GO:0050832">
    <property type="term" value="P:defense response to fungus"/>
    <property type="evidence" value="ECO:0007669"/>
    <property type="project" value="InterPro"/>
</dbReference>
<dbReference type="GO" id="GO:0042742">
    <property type="term" value="P:defense response to bacterium"/>
    <property type="evidence" value="ECO:0007669"/>
    <property type="project" value="InterPro"/>
</dbReference>
<evidence type="ECO:0000259" key="6">
    <source>
        <dbReference type="PROSITE" id="PS51174"/>
    </source>
</evidence>
<feature type="disulfide bond" evidence="3">
    <location>
        <begin position="41"/>
        <end position="55"/>
    </location>
</feature>
<dbReference type="PROSITE" id="PS51174">
    <property type="entry name" value="BARWIN_3"/>
    <property type="match status" value="1"/>
</dbReference>
<dbReference type="Pfam" id="PF00967">
    <property type="entry name" value="Barwin"/>
    <property type="match status" value="1"/>
</dbReference>
<dbReference type="Gene3D" id="3.30.60.10">
    <property type="entry name" value="Endochitinase-like"/>
    <property type="match status" value="1"/>
</dbReference>
<organism evidence="7 8">
    <name type="scientific">Cinnamomum micranthum f. kanehirae</name>
    <dbReference type="NCBI Taxonomy" id="337451"/>
    <lineage>
        <taxon>Eukaryota</taxon>
        <taxon>Viridiplantae</taxon>
        <taxon>Streptophyta</taxon>
        <taxon>Embryophyta</taxon>
        <taxon>Tracheophyta</taxon>
        <taxon>Spermatophyta</taxon>
        <taxon>Magnoliopsida</taxon>
        <taxon>Magnoliidae</taxon>
        <taxon>Laurales</taxon>
        <taxon>Lauraceae</taxon>
        <taxon>Cinnamomum</taxon>
    </lineage>
</organism>
<dbReference type="InterPro" id="IPR044301">
    <property type="entry name" value="PR4"/>
</dbReference>
<dbReference type="PRINTS" id="PR00602">
    <property type="entry name" value="BARWIN"/>
</dbReference>
<dbReference type="InterPro" id="IPR018226">
    <property type="entry name" value="Barwin_CS"/>
</dbReference>
<dbReference type="InterPro" id="IPR018371">
    <property type="entry name" value="Chitin-binding_1_CS"/>
</dbReference>
<dbReference type="InterPro" id="IPR001002">
    <property type="entry name" value="Chitin-bd_1"/>
</dbReference>
<evidence type="ECO:0000256" key="2">
    <source>
        <dbReference type="ARBA" id="ARBA00023157"/>
    </source>
</evidence>
<feature type="domain" description="Chitin-binding type-1" evidence="5">
    <location>
        <begin position="24"/>
        <end position="67"/>
    </location>
</feature>
<keyword evidence="2 3" id="KW-1015">Disulfide bond</keyword>
<dbReference type="CDD" id="cd06921">
    <property type="entry name" value="ChtBD1_GH19_hevein"/>
    <property type="match status" value="1"/>
</dbReference>
<protein>
    <submittedName>
        <fullName evidence="7">Hevein-like preproprotein</fullName>
    </submittedName>
</protein>
<dbReference type="OrthoDB" id="5985073at2759"/>
<dbReference type="Gene3D" id="2.40.40.10">
    <property type="entry name" value="RlpA-like domain"/>
    <property type="match status" value="1"/>
</dbReference>
<keyword evidence="4" id="KW-0732">Signal</keyword>
<dbReference type="EMBL" id="QPKB01000007">
    <property type="protein sequence ID" value="RWR88867.1"/>
    <property type="molecule type" value="Genomic_DNA"/>
</dbReference>
<dbReference type="PANTHER" id="PTHR46351:SF3">
    <property type="entry name" value="WOUND-INDUCED PROTEIN WIN2"/>
    <property type="match status" value="1"/>
</dbReference>
<dbReference type="InterPro" id="IPR036861">
    <property type="entry name" value="Endochitinase-like_sf"/>
</dbReference>
<evidence type="ECO:0000313" key="8">
    <source>
        <dbReference type="Proteomes" id="UP000283530"/>
    </source>
</evidence>
<evidence type="ECO:0000256" key="1">
    <source>
        <dbReference type="ARBA" id="ARBA00022669"/>
    </source>
</evidence>
<keyword evidence="8" id="KW-1185">Reference proteome</keyword>
<dbReference type="InterPro" id="IPR001153">
    <property type="entry name" value="Barwin_dom"/>
</dbReference>
<gene>
    <name evidence="7" type="ORF">CKAN_01790900</name>
</gene>
<feature type="chain" id="PRO_5018554009" evidence="4">
    <location>
        <begin position="25"/>
        <end position="203"/>
    </location>
</feature>
<evidence type="ECO:0000256" key="3">
    <source>
        <dbReference type="PROSITE-ProRule" id="PRU00261"/>
    </source>
</evidence>
<evidence type="ECO:0000259" key="5">
    <source>
        <dbReference type="PROSITE" id="PS50941"/>
    </source>
</evidence>
<dbReference type="Pfam" id="PF00187">
    <property type="entry name" value="Chitin_bind_1"/>
    <property type="match status" value="1"/>
</dbReference>